<feature type="transmembrane region" description="Helical" evidence="5">
    <location>
        <begin position="399"/>
        <end position="417"/>
    </location>
</feature>
<keyword evidence="3 5" id="KW-1133">Transmembrane helix</keyword>
<feature type="transmembrane region" description="Helical" evidence="5">
    <location>
        <begin position="51"/>
        <end position="70"/>
    </location>
</feature>
<feature type="transmembrane region" description="Helical" evidence="5">
    <location>
        <begin position="82"/>
        <end position="102"/>
    </location>
</feature>
<feature type="transmembrane region" description="Helical" evidence="5">
    <location>
        <begin position="284"/>
        <end position="304"/>
    </location>
</feature>
<evidence type="ECO:0000256" key="4">
    <source>
        <dbReference type="ARBA" id="ARBA00023136"/>
    </source>
</evidence>
<sequence>MAGRRSPEQQRVRQWIGATIVVFTALGFSFGSWLSRLPAVRDRLDASTFEMSLYGLCLALGSLTGLVFSGRIVTRLGPKRTLALGMSLQGLLLPGALLLLWAGPVGGGVAVLFAYGLAFSVSDVAINVSGAEAERALGRPRMPLFHGAYSFGSVAALGVGSAAEAAAVPAPLHIGIALLLVAVCSLWALRRIPGGRGGGSVPVGEGGEPAAAGGAVSVLTGPIPQIASPRPAPAARPYNPWRDPRIYLVGLVAMSMSLAEGSGADWIPLALVDGRGFDNSSATLTVSAFFVAMLLVRLSGSALLMRFGRVAAIRGSALICATGVLVVILVPAPWAAVLGAMLWGAGCALGFPVGISAAADDPSTAVRSVAAVSAIAYGAYLLGPMIIGFLGEHLGLLRAFWPLVAFMALCVAIAGALRPPAEASATDSGPR</sequence>
<name>A0A939S9Z0_9MICO</name>
<evidence type="ECO:0000313" key="6">
    <source>
        <dbReference type="EMBL" id="MBO1901407.1"/>
    </source>
</evidence>
<dbReference type="PANTHER" id="PTHR23514">
    <property type="entry name" value="BYPASS OF STOP CODON PROTEIN 6"/>
    <property type="match status" value="1"/>
</dbReference>
<feature type="transmembrane region" description="Helical" evidence="5">
    <location>
        <begin position="366"/>
        <end position="387"/>
    </location>
</feature>
<dbReference type="PANTHER" id="PTHR23514:SF13">
    <property type="entry name" value="INNER MEMBRANE PROTEIN YBJJ"/>
    <property type="match status" value="1"/>
</dbReference>
<protein>
    <submittedName>
        <fullName evidence="6">MFS transporter</fullName>
    </submittedName>
</protein>
<gene>
    <name evidence="6" type="ORF">J4H92_05530</name>
</gene>
<dbReference type="GO" id="GO:0016020">
    <property type="term" value="C:membrane"/>
    <property type="evidence" value="ECO:0007669"/>
    <property type="project" value="UniProtKB-SubCell"/>
</dbReference>
<feature type="transmembrane region" description="Helical" evidence="5">
    <location>
        <begin position="147"/>
        <end position="166"/>
    </location>
</feature>
<evidence type="ECO:0000256" key="5">
    <source>
        <dbReference type="SAM" id="Phobius"/>
    </source>
</evidence>
<feature type="transmembrane region" description="Helical" evidence="5">
    <location>
        <begin position="12"/>
        <end position="31"/>
    </location>
</feature>
<dbReference type="AlphaFoldDB" id="A0A939S9Z0"/>
<keyword evidence="7" id="KW-1185">Reference proteome</keyword>
<comment type="subcellular location">
    <subcellularLocation>
        <location evidence="1">Membrane</location>
        <topology evidence="1">Multi-pass membrane protein</topology>
    </subcellularLocation>
</comment>
<proteinExistence type="predicted"/>
<dbReference type="RefSeq" id="WP_208096960.1">
    <property type="nucleotide sequence ID" value="NZ_JAGDYM010000005.1"/>
</dbReference>
<dbReference type="InterPro" id="IPR036259">
    <property type="entry name" value="MFS_trans_sf"/>
</dbReference>
<keyword evidence="4 5" id="KW-0472">Membrane</keyword>
<evidence type="ECO:0000313" key="7">
    <source>
        <dbReference type="Proteomes" id="UP000664382"/>
    </source>
</evidence>
<dbReference type="CDD" id="cd17393">
    <property type="entry name" value="MFS_MosC_like"/>
    <property type="match status" value="1"/>
</dbReference>
<dbReference type="EMBL" id="JAGDYM010000005">
    <property type="protein sequence ID" value="MBO1901407.1"/>
    <property type="molecule type" value="Genomic_DNA"/>
</dbReference>
<reference evidence="6" key="1">
    <citation type="submission" date="2021-03" db="EMBL/GenBank/DDBJ databases">
        <title>Leucobacter chromiisoli sp. nov., isolated from chromium-containing soil of chemical plant.</title>
        <authorList>
            <person name="Xu Z."/>
        </authorList>
    </citation>
    <scope>NUCLEOTIDE SEQUENCE</scope>
    <source>
        <strain evidence="6">S27</strain>
    </source>
</reference>
<feature type="transmembrane region" description="Helical" evidence="5">
    <location>
        <begin position="108"/>
        <end position="126"/>
    </location>
</feature>
<dbReference type="InterPro" id="IPR051788">
    <property type="entry name" value="MFS_Transporter"/>
</dbReference>
<dbReference type="Gene3D" id="1.20.1250.20">
    <property type="entry name" value="MFS general substrate transporter like domains"/>
    <property type="match status" value="2"/>
</dbReference>
<evidence type="ECO:0000256" key="3">
    <source>
        <dbReference type="ARBA" id="ARBA00022989"/>
    </source>
</evidence>
<dbReference type="SUPFAM" id="SSF103473">
    <property type="entry name" value="MFS general substrate transporter"/>
    <property type="match status" value="1"/>
</dbReference>
<feature type="transmembrane region" description="Helical" evidence="5">
    <location>
        <begin position="340"/>
        <end position="359"/>
    </location>
</feature>
<feature type="transmembrane region" description="Helical" evidence="5">
    <location>
        <begin position="172"/>
        <end position="189"/>
    </location>
</feature>
<feature type="transmembrane region" description="Helical" evidence="5">
    <location>
        <begin position="316"/>
        <end position="334"/>
    </location>
</feature>
<keyword evidence="2 5" id="KW-0812">Transmembrane</keyword>
<evidence type="ECO:0000256" key="2">
    <source>
        <dbReference type="ARBA" id="ARBA00022692"/>
    </source>
</evidence>
<evidence type="ECO:0000256" key="1">
    <source>
        <dbReference type="ARBA" id="ARBA00004141"/>
    </source>
</evidence>
<dbReference type="Proteomes" id="UP000664382">
    <property type="component" value="Unassembled WGS sequence"/>
</dbReference>
<feature type="transmembrane region" description="Helical" evidence="5">
    <location>
        <begin position="246"/>
        <end position="264"/>
    </location>
</feature>
<accession>A0A939S9Z0</accession>
<comment type="caution">
    <text evidence="6">The sequence shown here is derived from an EMBL/GenBank/DDBJ whole genome shotgun (WGS) entry which is preliminary data.</text>
</comment>
<organism evidence="6 7">
    <name type="scientific">Leucobacter weissii</name>
    <dbReference type="NCBI Taxonomy" id="1983706"/>
    <lineage>
        <taxon>Bacteria</taxon>
        <taxon>Bacillati</taxon>
        <taxon>Actinomycetota</taxon>
        <taxon>Actinomycetes</taxon>
        <taxon>Micrococcales</taxon>
        <taxon>Microbacteriaceae</taxon>
        <taxon>Leucobacter</taxon>
    </lineage>
</organism>